<gene>
    <name evidence="1" type="ORF">GJR95_33085</name>
</gene>
<sequence length="385" mass="44030">MNYTTLLCVSLLSWSLSGCFMRTDTHPDIPLLPQVDNASIRVDSLPDTMVRNFIFSADKTKIYAIVLTASTGVFAQHTLVEFDQAGHRLRQLPFGEMSIQQMELALLQPNLLLWEFSGLFYRIDLDAFKVVDKVRAFWTGNYPDDQKNNDWARVDRESQAWFRLKQKEIGQQFDIQETDSITLAVLKGNKTNADAYWEAIRKARSDLRTQFEPDRHKAYYEAYALARIRSGKLSFAYRSPDNYASYVFTKFADGSTTAFTLDEAIIQKAGVKFHPYDVNTRVTIDRNNSDVSLSDGRFSLSEGQAVTDRTSVLQLTEGITAKYGDLMWGGNSFDEFLFYFDLKIGGKIARFKWIYPLALSNDFYLQSANGSVYVLKAGVLYWFHV</sequence>
<evidence type="ECO:0000313" key="1">
    <source>
        <dbReference type="EMBL" id="QHV99552.1"/>
    </source>
</evidence>
<dbReference type="KEGG" id="senf:GJR95_33085"/>
<keyword evidence="2" id="KW-1185">Reference proteome</keyword>
<accession>A0A6P1W5D0</accession>
<organism evidence="1 2">
    <name type="scientific">Spirosoma endbachense</name>
    <dbReference type="NCBI Taxonomy" id="2666025"/>
    <lineage>
        <taxon>Bacteria</taxon>
        <taxon>Pseudomonadati</taxon>
        <taxon>Bacteroidota</taxon>
        <taxon>Cytophagia</taxon>
        <taxon>Cytophagales</taxon>
        <taxon>Cytophagaceae</taxon>
        <taxon>Spirosoma</taxon>
    </lineage>
</organism>
<proteinExistence type="predicted"/>
<reference evidence="1 2" key="1">
    <citation type="submission" date="2019-11" db="EMBL/GenBank/DDBJ databases">
        <title>Spirosoma endbachense sp. nov., isolated from a natural salt meadow.</title>
        <authorList>
            <person name="Rojas J."/>
            <person name="Ambika Manirajan B."/>
            <person name="Ratering S."/>
            <person name="Suarez C."/>
            <person name="Geissler-Plaum R."/>
            <person name="Schnell S."/>
        </authorList>
    </citation>
    <scope>NUCLEOTIDE SEQUENCE [LARGE SCALE GENOMIC DNA]</scope>
    <source>
        <strain evidence="1 2">I-24</strain>
    </source>
</reference>
<dbReference type="AlphaFoldDB" id="A0A6P1W5D0"/>
<dbReference type="Proteomes" id="UP000464577">
    <property type="component" value="Chromosome"/>
</dbReference>
<evidence type="ECO:0000313" key="2">
    <source>
        <dbReference type="Proteomes" id="UP000464577"/>
    </source>
</evidence>
<dbReference type="EMBL" id="CP045997">
    <property type="protein sequence ID" value="QHV99552.1"/>
    <property type="molecule type" value="Genomic_DNA"/>
</dbReference>
<protein>
    <submittedName>
        <fullName evidence="1">Uncharacterized protein</fullName>
    </submittedName>
</protein>
<dbReference type="RefSeq" id="WP_162389953.1">
    <property type="nucleotide sequence ID" value="NZ_CP045997.1"/>
</dbReference>
<name>A0A6P1W5D0_9BACT</name>